<evidence type="ECO:0000259" key="8">
    <source>
        <dbReference type="Pfam" id="PF09649"/>
    </source>
</evidence>
<evidence type="ECO:0000256" key="5">
    <source>
        <dbReference type="ARBA" id="ARBA00023242"/>
    </source>
</evidence>
<dbReference type="AlphaFoldDB" id="A0AAI8YDD5"/>
<evidence type="ECO:0000256" key="6">
    <source>
        <dbReference type="ARBA" id="ARBA00025877"/>
    </source>
</evidence>
<accession>A0AAI8YDD5</accession>
<evidence type="ECO:0000256" key="4">
    <source>
        <dbReference type="ARBA" id="ARBA00023186"/>
    </source>
</evidence>
<evidence type="ECO:0000256" key="3">
    <source>
        <dbReference type="ARBA" id="ARBA00008057"/>
    </source>
</evidence>
<comment type="similarity">
    <text evidence="3">Belongs to the CHZ1 family.</text>
</comment>
<feature type="region of interest" description="Disordered" evidence="7">
    <location>
        <begin position="1"/>
        <end position="99"/>
    </location>
</feature>
<name>A0AAI8YDD5_9PEZI</name>
<evidence type="ECO:0000256" key="1">
    <source>
        <dbReference type="ARBA" id="ARBA00002212"/>
    </source>
</evidence>
<dbReference type="EMBL" id="CAUWAG010000003">
    <property type="protein sequence ID" value="CAJ2500701.1"/>
    <property type="molecule type" value="Genomic_DNA"/>
</dbReference>
<organism evidence="9 10">
    <name type="scientific">Anthostomella pinea</name>
    <dbReference type="NCBI Taxonomy" id="933095"/>
    <lineage>
        <taxon>Eukaryota</taxon>
        <taxon>Fungi</taxon>
        <taxon>Dikarya</taxon>
        <taxon>Ascomycota</taxon>
        <taxon>Pezizomycotina</taxon>
        <taxon>Sordariomycetes</taxon>
        <taxon>Xylariomycetidae</taxon>
        <taxon>Xylariales</taxon>
        <taxon>Xylariaceae</taxon>
        <taxon>Anthostomella</taxon>
    </lineage>
</organism>
<sequence length="99" mass="10719">MAEYENEAPTGDVADDSYVSRPGHKNDALPVISDQERVEDPIDDRTADTDEQLRRDDKEAIDESNIIGGRTRGAKPVASYREPGDVEGLPANDGTSSTS</sequence>
<dbReference type="Proteomes" id="UP001295740">
    <property type="component" value="Unassembled WGS sequence"/>
</dbReference>
<comment type="function">
    <text evidence="1">Forms a chaperone-bound H2A.Z-H2B complex that acts as a source for SWR1 complex-dependent H2A to H2A.Z histone replacement in chromatin.</text>
</comment>
<feature type="domain" description="Histone chaperone" evidence="8">
    <location>
        <begin position="56"/>
        <end position="75"/>
    </location>
</feature>
<dbReference type="InterPro" id="IPR019098">
    <property type="entry name" value="Histone_chaperone_domain_CHZ"/>
</dbReference>
<evidence type="ECO:0000313" key="9">
    <source>
        <dbReference type="EMBL" id="CAJ2500701.1"/>
    </source>
</evidence>
<dbReference type="GO" id="GO:0005634">
    <property type="term" value="C:nucleus"/>
    <property type="evidence" value="ECO:0007669"/>
    <property type="project" value="UniProtKB-SubCell"/>
</dbReference>
<reference evidence="9" key="1">
    <citation type="submission" date="2023-10" db="EMBL/GenBank/DDBJ databases">
        <authorList>
            <person name="Hackl T."/>
        </authorList>
    </citation>
    <scope>NUCLEOTIDE SEQUENCE</scope>
</reference>
<comment type="subcellular location">
    <subcellularLocation>
        <location evidence="2">Nucleus</location>
    </subcellularLocation>
</comment>
<evidence type="ECO:0000313" key="10">
    <source>
        <dbReference type="Proteomes" id="UP001295740"/>
    </source>
</evidence>
<evidence type="ECO:0000256" key="2">
    <source>
        <dbReference type="ARBA" id="ARBA00004123"/>
    </source>
</evidence>
<comment type="subunit">
    <text evidence="6">Forms a heterotrimer with H2A.Z-H2B, stabilizing the association of the histone dimer. Also, with a lower affinity, forms a heterotrimer with H2A-H2B.</text>
</comment>
<keyword evidence="4" id="KW-0143">Chaperone</keyword>
<comment type="caution">
    <text evidence="9">The sequence shown here is derived from an EMBL/GenBank/DDBJ whole genome shotgun (WGS) entry which is preliminary data.</text>
</comment>
<proteinExistence type="inferred from homology"/>
<keyword evidence="5" id="KW-0539">Nucleus</keyword>
<protein>
    <submittedName>
        <fullName evidence="9">Uu.00g035540.m01.CDS01</fullName>
    </submittedName>
</protein>
<feature type="compositionally biased region" description="Basic and acidic residues" evidence="7">
    <location>
        <begin position="34"/>
        <end position="58"/>
    </location>
</feature>
<gene>
    <name evidence="9" type="ORF">KHLLAP_LOCUS1169</name>
</gene>
<evidence type="ECO:0000256" key="7">
    <source>
        <dbReference type="SAM" id="MobiDB-lite"/>
    </source>
</evidence>
<dbReference type="Pfam" id="PF09649">
    <property type="entry name" value="CHZ"/>
    <property type="match status" value="1"/>
</dbReference>
<keyword evidence="10" id="KW-1185">Reference proteome</keyword>